<dbReference type="Pfam" id="PF11879">
    <property type="entry name" value="DUF3399"/>
    <property type="match status" value="1"/>
</dbReference>
<dbReference type="InterPro" id="IPR024587">
    <property type="entry name" value="K_chnl_volt-dep_Kv4_C"/>
</dbReference>
<dbReference type="AlphaFoldDB" id="A0A183DPD2"/>
<feature type="domain" description="Potassium channel voltage dependent Kv4 C-terminal" evidence="1">
    <location>
        <begin position="42"/>
        <end position="78"/>
    </location>
</feature>
<reference evidence="2" key="1">
    <citation type="submission" date="2016-06" db="UniProtKB">
        <authorList>
            <consortium name="WormBaseParasite"/>
        </authorList>
    </citation>
    <scope>IDENTIFICATION</scope>
</reference>
<protein>
    <submittedName>
        <fullName evidence="2">DUF3399 domain-containing protein</fullName>
    </submittedName>
</protein>
<accession>A0A183DPD2</accession>
<evidence type="ECO:0000259" key="1">
    <source>
        <dbReference type="Pfam" id="PF11879"/>
    </source>
</evidence>
<evidence type="ECO:0000313" key="2">
    <source>
        <dbReference type="WBParaSite" id="GPUH_0001058601-mRNA-1"/>
    </source>
</evidence>
<name>A0A183DPD2_9BILA</name>
<organism evidence="2">
    <name type="scientific">Gongylonema pulchrum</name>
    <dbReference type="NCBI Taxonomy" id="637853"/>
    <lineage>
        <taxon>Eukaryota</taxon>
        <taxon>Metazoa</taxon>
        <taxon>Ecdysozoa</taxon>
        <taxon>Nematoda</taxon>
        <taxon>Chromadorea</taxon>
        <taxon>Rhabditida</taxon>
        <taxon>Spirurina</taxon>
        <taxon>Spiruromorpha</taxon>
        <taxon>Spiruroidea</taxon>
        <taxon>Gongylonematidae</taxon>
        <taxon>Gongylonema</taxon>
    </lineage>
</organism>
<proteinExistence type="predicted"/>
<dbReference type="WBParaSite" id="GPUH_0001058601-mRNA-1">
    <property type="protein sequence ID" value="GPUH_0001058601-mRNA-1"/>
    <property type="gene ID" value="GPUH_0001058601"/>
</dbReference>
<sequence length="177" mass="19951">LARIRIVKNASGQALYSKKKAHEARMQAFEQGLLSFDSLKDEDIFEIQHRHLLQCLEKATERELIEKDIAFNDNLRATPPISPSTSQGLLHADNDAELIEKDIAFNDNLRATPPISPSTSQGLLHADNDAYSHWLRCCNFHIGMLRTYAWNSTANFFAIKSNSDVRDSTGTAEDHKI</sequence>